<dbReference type="Gene3D" id="1.10.8.20">
    <property type="entry name" value="N-terminal domain of phosphatidylinositol transfer protein sec14p"/>
    <property type="match status" value="1"/>
</dbReference>
<keyword evidence="3" id="KW-0653">Protein transport</keyword>
<dbReference type="Pfam" id="PF03765">
    <property type="entry name" value="CRAL_TRIO_N"/>
    <property type="match status" value="1"/>
</dbReference>
<evidence type="ECO:0000256" key="4">
    <source>
        <dbReference type="ARBA" id="ARBA00023034"/>
    </source>
</evidence>
<comment type="similarity">
    <text evidence="5">Belongs to the SFH family.</text>
</comment>
<evidence type="ECO:0000256" key="5">
    <source>
        <dbReference type="ARBA" id="ARBA00038020"/>
    </source>
</evidence>
<dbReference type="GO" id="GO:0006892">
    <property type="term" value="P:post-Golgi vesicle-mediated transport"/>
    <property type="evidence" value="ECO:0000318"/>
    <property type="project" value="GO_Central"/>
</dbReference>
<feature type="domain" description="CRAL-TRIO" evidence="7">
    <location>
        <begin position="144"/>
        <end position="318"/>
    </location>
</feature>
<dbReference type="GO" id="GO:0015031">
    <property type="term" value="P:protein transport"/>
    <property type="evidence" value="ECO:0007669"/>
    <property type="project" value="UniProtKB-KW"/>
</dbReference>
<dbReference type="SMART" id="SM01100">
    <property type="entry name" value="CRAL_TRIO_N"/>
    <property type="match status" value="1"/>
</dbReference>
<feature type="region of interest" description="Disordered" evidence="6">
    <location>
        <begin position="440"/>
        <end position="465"/>
    </location>
</feature>
<organism evidence="8 9">
    <name type="scientific">Amborella trichopoda</name>
    <dbReference type="NCBI Taxonomy" id="13333"/>
    <lineage>
        <taxon>Eukaryota</taxon>
        <taxon>Viridiplantae</taxon>
        <taxon>Streptophyta</taxon>
        <taxon>Embryophyta</taxon>
        <taxon>Tracheophyta</taxon>
        <taxon>Spermatophyta</taxon>
        <taxon>Magnoliopsida</taxon>
        <taxon>Amborellales</taxon>
        <taxon>Amborellaceae</taxon>
        <taxon>Amborella</taxon>
    </lineage>
</organism>
<dbReference type="AlphaFoldDB" id="W1P1P6"/>
<protein>
    <recommendedName>
        <fullName evidence="7">CRAL-TRIO domain-containing protein</fullName>
    </recommendedName>
</protein>
<dbReference type="PROSITE" id="PS50191">
    <property type="entry name" value="CRAL_TRIO"/>
    <property type="match status" value="1"/>
</dbReference>
<keyword evidence="4" id="KW-0333">Golgi apparatus</keyword>
<dbReference type="PANTHER" id="PTHR45657">
    <property type="entry name" value="CRAL-TRIO DOMAIN-CONTAINING PROTEIN YKL091C-RELATED"/>
    <property type="match status" value="1"/>
</dbReference>
<dbReference type="PANTHER" id="PTHR45657:SF43">
    <property type="entry name" value="PHOSPHATIDYLINOSITOL_PHOSPHATIDYLCHOLINE TRANSFER PROTEIN SFH9"/>
    <property type="match status" value="1"/>
</dbReference>
<dbReference type="SUPFAM" id="SSF52087">
    <property type="entry name" value="CRAL/TRIO domain"/>
    <property type="match status" value="1"/>
</dbReference>
<dbReference type="GO" id="GO:0000139">
    <property type="term" value="C:Golgi membrane"/>
    <property type="evidence" value="ECO:0007669"/>
    <property type="project" value="UniProtKB-SubCell"/>
</dbReference>
<dbReference type="SUPFAM" id="SSF46938">
    <property type="entry name" value="CRAL/TRIO N-terminal domain"/>
    <property type="match status" value="1"/>
</dbReference>
<dbReference type="InterPro" id="IPR051026">
    <property type="entry name" value="PI/PC_transfer"/>
</dbReference>
<reference evidence="9" key="1">
    <citation type="journal article" date="2013" name="Science">
        <title>The Amborella genome and the evolution of flowering plants.</title>
        <authorList>
            <consortium name="Amborella Genome Project"/>
        </authorList>
    </citation>
    <scope>NUCLEOTIDE SEQUENCE [LARGE SCALE GENOMIC DNA]</scope>
</reference>
<keyword evidence="3" id="KW-0813">Transport</keyword>
<dbReference type="CDD" id="cd00170">
    <property type="entry name" value="SEC14"/>
    <property type="match status" value="1"/>
</dbReference>
<evidence type="ECO:0000313" key="8">
    <source>
        <dbReference type="EMBL" id="ERN01838.1"/>
    </source>
</evidence>
<dbReference type="Gene3D" id="3.40.525.10">
    <property type="entry name" value="CRAL-TRIO lipid binding domain"/>
    <property type="match status" value="1"/>
</dbReference>
<dbReference type="EMBL" id="KI394680">
    <property type="protein sequence ID" value="ERN01838.1"/>
    <property type="molecule type" value="Genomic_DNA"/>
</dbReference>
<evidence type="ECO:0000256" key="6">
    <source>
        <dbReference type="SAM" id="MobiDB-lite"/>
    </source>
</evidence>
<dbReference type="Gramene" id="ERN01838">
    <property type="protein sequence ID" value="ERN01838"/>
    <property type="gene ID" value="AMTR_s00089p00079320"/>
</dbReference>
<gene>
    <name evidence="8" type="ORF">AMTR_s00089p00079320</name>
</gene>
<keyword evidence="9" id="KW-1185">Reference proteome</keyword>
<dbReference type="InterPro" id="IPR036273">
    <property type="entry name" value="CRAL/TRIO_N_dom_sf"/>
</dbReference>
<dbReference type="GO" id="GO:0008526">
    <property type="term" value="F:phosphatidylinositol transfer activity"/>
    <property type="evidence" value="ECO:0000318"/>
    <property type="project" value="GO_Central"/>
</dbReference>
<dbReference type="HOGENOM" id="CLU_014001_11_1_1"/>
<dbReference type="Proteomes" id="UP000017836">
    <property type="component" value="Unassembled WGS sequence"/>
</dbReference>
<dbReference type="InterPro" id="IPR036865">
    <property type="entry name" value="CRAL-TRIO_dom_sf"/>
</dbReference>
<evidence type="ECO:0000259" key="7">
    <source>
        <dbReference type="PROSITE" id="PS50191"/>
    </source>
</evidence>
<dbReference type="InterPro" id="IPR001251">
    <property type="entry name" value="CRAL-TRIO_dom"/>
</dbReference>
<evidence type="ECO:0000256" key="1">
    <source>
        <dbReference type="ARBA" id="ARBA00004202"/>
    </source>
</evidence>
<dbReference type="FunFam" id="3.40.525.10:FF:000011">
    <property type="entry name" value="SEC14 cytosolic factor"/>
    <property type="match status" value="1"/>
</dbReference>
<dbReference type="STRING" id="13333.W1P1P6"/>
<feature type="region of interest" description="Disordered" evidence="6">
    <location>
        <begin position="376"/>
        <end position="400"/>
    </location>
</feature>
<dbReference type="Pfam" id="PF00650">
    <property type="entry name" value="CRAL_TRIO"/>
    <property type="match status" value="1"/>
</dbReference>
<proteinExistence type="inferred from homology"/>
<name>W1P1P6_AMBTC</name>
<evidence type="ECO:0000256" key="2">
    <source>
        <dbReference type="ARBA" id="ARBA00004395"/>
    </source>
</evidence>
<dbReference type="eggNOG" id="KOG1471">
    <property type="taxonomic scope" value="Eukaryota"/>
</dbReference>
<comment type="subcellular location">
    <subcellularLocation>
        <location evidence="1">Cell membrane</location>
        <topology evidence="1">Peripheral membrane protein</topology>
    </subcellularLocation>
    <subcellularLocation>
        <location evidence="2">Golgi apparatus membrane</location>
        <topology evidence="2">Peripheral membrane protein</topology>
    </subcellularLocation>
</comment>
<evidence type="ECO:0000256" key="3">
    <source>
        <dbReference type="ARBA" id="ARBA00022927"/>
    </source>
</evidence>
<dbReference type="SMART" id="SM00516">
    <property type="entry name" value="SEC14"/>
    <property type="match status" value="1"/>
</dbReference>
<dbReference type="InterPro" id="IPR011074">
    <property type="entry name" value="CRAL/TRIO_N_dom"/>
</dbReference>
<accession>W1P1P6</accession>
<evidence type="ECO:0000313" key="9">
    <source>
        <dbReference type="Proteomes" id="UP000017836"/>
    </source>
</evidence>
<dbReference type="GO" id="GO:0005886">
    <property type="term" value="C:plasma membrane"/>
    <property type="evidence" value="ECO:0007669"/>
    <property type="project" value="UniProtKB-SubCell"/>
</dbReference>
<sequence length="685" mass="77647">MDVTAEEVWNQEERRERRLDLEISEDERRRTKIGSLKKKAIVASAKFTHSLRKRGKRRVGGRVPSVSIEDVRDAEEERSVCAFRQALIARDLLPPQHDDYHMMLRFLKARKFDIEKTIHMWAAMLQWRKDHGTDSIFQDFNFEELEEVLRYYPQGYHGVDKEGRPVYIELLGKVEPNKLMTVTTIDRYLKYHVQEFERALCERFPACSIAARRHINSTTTILDVHGVGLKNFSKAARDLVNRMQKIDTDNYPETLHQMFIVNAGHGFRLLWNSMKSFLDPRTTAKIHVLGNKYQSKLLEIIDSSQLPGFLGGSCTCPNEGGCLRSDKGPWNDPQIIKLVRYGEASFLRQITKVANEGKIKSYIKFQLLKKQGLSSEISTAESGSDDDVDSPSRPSGSMFTRPSLVHDEVIRADNAFRHHCDAPISLFNRVEDDSGQGLTAMPSCNDAHGRVNASPSYSEGAPKRQVTRRQFSQRLLLHIAELVAGFLVKLLAVFRTVFCSLGRVVPDGHNNTNAMVPSSDNFNDNVSMESNGSSDTLQISEENSVLPCLERLQSLEAVVSELCLKPLRLPQEKDDMLLDSLHRIKCIEYDLAKTKKALHATASKQMDIVESITTLKETSVQGEIECSLELSCDSPHIPTGFLAKRKWFSDSLFTFIFICGVSKLHQQPTRYSIGASVHSFYFTGI</sequence>